<dbReference type="EMBL" id="JBDFQZ010000014">
    <property type="protein sequence ID" value="KAK9665959.1"/>
    <property type="molecule type" value="Genomic_DNA"/>
</dbReference>
<keyword evidence="2" id="KW-1185">Reference proteome</keyword>
<dbReference type="SUPFAM" id="SSF50978">
    <property type="entry name" value="WD40 repeat-like"/>
    <property type="match status" value="1"/>
</dbReference>
<name>A0AAW1GQZ2_SAPOF</name>
<evidence type="ECO:0000313" key="2">
    <source>
        <dbReference type="Proteomes" id="UP001443914"/>
    </source>
</evidence>
<dbReference type="Gene3D" id="2.130.10.10">
    <property type="entry name" value="YVTN repeat-like/Quinoprotein amine dehydrogenase"/>
    <property type="match status" value="1"/>
</dbReference>
<protein>
    <submittedName>
        <fullName evidence="1">Uncharacterized protein</fullName>
    </submittedName>
</protein>
<evidence type="ECO:0000313" key="1">
    <source>
        <dbReference type="EMBL" id="KAK9665959.1"/>
    </source>
</evidence>
<reference evidence="1" key="1">
    <citation type="submission" date="2024-03" db="EMBL/GenBank/DDBJ databases">
        <title>WGS assembly of Saponaria officinalis var. Norfolk2.</title>
        <authorList>
            <person name="Jenkins J."/>
            <person name="Shu S."/>
            <person name="Grimwood J."/>
            <person name="Barry K."/>
            <person name="Goodstein D."/>
            <person name="Schmutz J."/>
            <person name="Leebens-Mack J."/>
            <person name="Osbourn A."/>
        </authorList>
    </citation>
    <scope>NUCLEOTIDE SEQUENCE [LARGE SCALE GENOMIC DNA]</scope>
    <source>
        <strain evidence="1">JIC</strain>
    </source>
</reference>
<organism evidence="1 2">
    <name type="scientific">Saponaria officinalis</name>
    <name type="common">Common soapwort</name>
    <name type="synonym">Lychnis saponaria</name>
    <dbReference type="NCBI Taxonomy" id="3572"/>
    <lineage>
        <taxon>Eukaryota</taxon>
        <taxon>Viridiplantae</taxon>
        <taxon>Streptophyta</taxon>
        <taxon>Embryophyta</taxon>
        <taxon>Tracheophyta</taxon>
        <taxon>Spermatophyta</taxon>
        <taxon>Magnoliopsida</taxon>
        <taxon>eudicotyledons</taxon>
        <taxon>Gunneridae</taxon>
        <taxon>Pentapetalae</taxon>
        <taxon>Caryophyllales</taxon>
        <taxon>Caryophyllaceae</taxon>
        <taxon>Caryophylleae</taxon>
        <taxon>Saponaria</taxon>
    </lineage>
</organism>
<dbReference type="InterPro" id="IPR015943">
    <property type="entry name" value="WD40/YVTN_repeat-like_dom_sf"/>
</dbReference>
<dbReference type="Proteomes" id="UP001443914">
    <property type="component" value="Unassembled WGS sequence"/>
</dbReference>
<comment type="caution">
    <text evidence="1">The sequence shown here is derived from an EMBL/GenBank/DDBJ whole genome shotgun (WGS) entry which is preliminary data.</text>
</comment>
<proteinExistence type="predicted"/>
<accession>A0AAW1GQZ2</accession>
<dbReference type="InterPro" id="IPR036322">
    <property type="entry name" value="WD40_repeat_dom_sf"/>
</dbReference>
<sequence>MDDSPVLMRDATRRIIKAIWGPWKKFIITGREYAILRLWEPMTGQEIMLKRNNENAHKGSITSLCLSLDRSHVMTGSLDKSAKVELDGGQDAVNMTMTNHHVGKFEAKFYDKVNWVV</sequence>
<gene>
    <name evidence="1" type="ORF">RND81_14G149300</name>
</gene>
<dbReference type="AlphaFoldDB" id="A0AAW1GQZ2"/>